<evidence type="ECO:0000259" key="5">
    <source>
        <dbReference type="PROSITE" id="PS51465"/>
    </source>
</evidence>
<dbReference type="InterPro" id="IPR039932">
    <property type="entry name" value="Spink4-like"/>
</dbReference>
<protein>
    <submittedName>
        <fullName evidence="7">Four-domain proteases inhibitor-like</fullName>
    </submittedName>
</protein>
<dbReference type="PROSITE" id="PS00282">
    <property type="entry name" value="KAZAL_1"/>
    <property type="match status" value="1"/>
</dbReference>
<dbReference type="PROSITE" id="PS51465">
    <property type="entry name" value="KAZAL_2"/>
    <property type="match status" value="2"/>
</dbReference>
<organism evidence="6 7">
    <name type="scientific">Nicrophorus vespilloides</name>
    <name type="common">Boreal carrion beetle</name>
    <dbReference type="NCBI Taxonomy" id="110193"/>
    <lineage>
        <taxon>Eukaryota</taxon>
        <taxon>Metazoa</taxon>
        <taxon>Ecdysozoa</taxon>
        <taxon>Arthropoda</taxon>
        <taxon>Hexapoda</taxon>
        <taxon>Insecta</taxon>
        <taxon>Pterygota</taxon>
        <taxon>Neoptera</taxon>
        <taxon>Endopterygota</taxon>
        <taxon>Coleoptera</taxon>
        <taxon>Polyphaga</taxon>
        <taxon>Staphyliniformia</taxon>
        <taxon>Silphidae</taxon>
        <taxon>Nicrophorinae</taxon>
        <taxon>Nicrophorus</taxon>
    </lineage>
</organism>
<dbReference type="Proteomes" id="UP000695000">
    <property type="component" value="Unplaced"/>
</dbReference>
<gene>
    <name evidence="7" type="primary">LOC108564361</name>
</gene>
<dbReference type="GeneID" id="108564361"/>
<dbReference type="SUPFAM" id="SSF100895">
    <property type="entry name" value="Kazal-type serine protease inhibitors"/>
    <property type="match status" value="2"/>
</dbReference>
<feature type="chain" id="PRO_5046057205" evidence="4">
    <location>
        <begin position="17"/>
        <end position="116"/>
    </location>
</feature>
<dbReference type="Pfam" id="PF00050">
    <property type="entry name" value="Kazal_1"/>
    <property type="match status" value="2"/>
</dbReference>
<evidence type="ECO:0000256" key="2">
    <source>
        <dbReference type="ARBA" id="ARBA00022525"/>
    </source>
</evidence>
<sequence length="116" mass="12550">MKTIAVLLSVVAVVVALPPCPCFLAYKPVCGSNGLIYGNECELKCEQRTDSALTLAYHGECRKVCPCTKEFYPVCGTDAVTYNNHCLLRCASENDASVLLMHEGACEKDQKPESTG</sequence>
<keyword evidence="3" id="KW-1015">Disulfide bond</keyword>
<dbReference type="InterPro" id="IPR002350">
    <property type="entry name" value="Kazal_dom"/>
</dbReference>
<proteinExistence type="predicted"/>
<keyword evidence="6" id="KW-1185">Reference proteome</keyword>
<comment type="subcellular location">
    <subcellularLocation>
        <location evidence="1">Secreted</location>
    </subcellularLocation>
</comment>
<dbReference type="InterPro" id="IPR036058">
    <property type="entry name" value="Kazal_dom_sf"/>
</dbReference>
<dbReference type="SMART" id="SM00280">
    <property type="entry name" value="KAZAL"/>
    <property type="match status" value="2"/>
</dbReference>
<feature type="signal peptide" evidence="4">
    <location>
        <begin position="1"/>
        <end position="16"/>
    </location>
</feature>
<dbReference type="Gene3D" id="3.30.60.30">
    <property type="match status" value="2"/>
</dbReference>
<feature type="domain" description="Kazal-like" evidence="5">
    <location>
        <begin position="55"/>
        <end position="108"/>
    </location>
</feature>
<keyword evidence="2" id="KW-0964">Secreted</keyword>
<dbReference type="PANTHER" id="PTHR21179:SF0">
    <property type="entry name" value="SERINE PROTEASE INHIBITOR KAZAL-TYPE 4"/>
    <property type="match status" value="1"/>
</dbReference>
<name>A0ABM1MWC3_NICVS</name>
<evidence type="ECO:0000313" key="6">
    <source>
        <dbReference type="Proteomes" id="UP000695000"/>
    </source>
</evidence>
<feature type="domain" description="Kazal-like" evidence="5">
    <location>
        <begin position="14"/>
        <end position="51"/>
    </location>
</feature>
<evidence type="ECO:0000256" key="4">
    <source>
        <dbReference type="SAM" id="SignalP"/>
    </source>
</evidence>
<evidence type="ECO:0000256" key="3">
    <source>
        <dbReference type="ARBA" id="ARBA00023157"/>
    </source>
</evidence>
<dbReference type="CDD" id="cd00104">
    <property type="entry name" value="KAZAL_FS"/>
    <property type="match status" value="2"/>
</dbReference>
<dbReference type="RefSeq" id="XP_017778873.1">
    <property type="nucleotide sequence ID" value="XM_017923384.1"/>
</dbReference>
<evidence type="ECO:0000313" key="7">
    <source>
        <dbReference type="RefSeq" id="XP_017778873.1"/>
    </source>
</evidence>
<keyword evidence="4" id="KW-0732">Signal</keyword>
<reference evidence="7" key="1">
    <citation type="submission" date="2025-08" db="UniProtKB">
        <authorList>
            <consortium name="RefSeq"/>
        </authorList>
    </citation>
    <scope>IDENTIFICATION</scope>
    <source>
        <tissue evidence="7">Whole Larva</tissue>
    </source>
</reference>
<accession>A0ABM1MWC3</accession>
<evidence type="ECO:0000256" key="1">
    <source>
        <dbReference type="ARBA" id="ARBA00004613"/>
    </source>
</evidence>
<dbReference type="PANTHER" id="PTHR21179">
    <property type="entry name" value="SERINE-TYPE ENDOPEPTIDASE INHIBITOR"/>
    <property type="match status" value="1"/>
</dbReference>